<dbReference type="AlphaFoldDB" id="A0A2P2QI64"/>
<organism evidence="1">
    <name type="scientific">Rhizophora mucronata</name>
    <name type="common">Asiatic mangrove</name>
    <dbReference type="NCBI Taxonomy" id="61149"/>
    <lineage>
        <taxon>Eukaryota</taxon>
        <taxon>Viridiplantae</taxon>
        <taxon>Streptophyta</taxon>
        <taxon>Embryophyta</taxon>
        <taxon>Tracheophyta</taxon>
        <taxon>Spermatophyta</taxon>
        <taxon>Magnoliopsida</taxon>
        <taxon>eudicotyledons</taxon>
        <taxon>Gunneridae</taxon>
        <taxon>Pentapetalae</taxon>
        <taxon>rosids</taxon>
        <taxon>fabids</taxon>
        <taxon>Malpighiales</taxon>
        <taxon>Rhizophoraceae</taxon>
        <taxon>Rhizophora</taxon>
    </lineage>
</organism>
<proteinExistence type="predicted"/>
<name>A0A2P2QI64_RHIMU</name>
<accession>A0A2P2QI64</accession>
<sequence>MLAIPILAHYMDHCFSMKLIILAF</sequence>
<dbReference type="EMBL" id="GGEC01086195">
    <property type="protein sequence ID" value="MBX66679.1"/>
    <property type="molecule type" value="Transcribed_RNA"/>
</dbReference>
<protein>
    <submittedName>
        <fullName evidence="1">Uncharacterized protein</fullName>
    </submittedName>
</protein>
<reference evidence="1" key="1">
    <citation type="submission" date="2018-02" db="EMBL/GenBank/DDBJ databases">
        <title>Rhizophora mucronata_Transcriptome.</title>
        <authorList>
            <person name="Meera S.P."/>
            <person name="Sreeshan A."/>
            <person name="Augustine A."/>
        </authorList>
    </citation>
    <scope>NUCLEOTIDE SEQUENCE</scope>
    <source>
        <tissue evidence="1">Leaf</tissue>
    </source>
</reference>
<evidence type="ECO:0000313" key="1">
    <source>
        <dbReference type="EMBL" id="MBX66679.1"/>
    </source>
</evidence>